<evidence type="ECO:0000256" key="5">
    <source>
        <dbReference type="ARBA" id="ARBA00022692"/>
    </source>
</evidence>
<evidence type="ECO:0000256" key="8">
    <source>
        <dbReference type="ARBA" id="ARBA00038435"/>
    </source>
</evidence>
<feature type="transmembrane region" description="Helical" evidence="9">
    <location>
        <begin position="39"/>
        <end position="59"/>
    </location>
</feature>
<dbReference type="OrthoDB" id="9790605at2"/>
<evidence type="ECO:0000256" key="1">
    <source>
        <dbReference type="ARBA" id="ARBA00004651"/>
    </source>
</evidence>
<feature type="domain" description="Na+/H+ antiporter NhaC-like C-terminal" evidence="10">
    <location>
        <begin position="21"/>
        <end position="219"/>
    </location>
</feature>
<feature type="transmembrane region" description="Helical" evidence="9">
    <location>
        <begin position="410"/>
        <end position="428"/>
    </location>
</feature>
<keyword evidence="4" id="KW-1003">Cell membrane</keyword>
<dbReference type="GO" id="GO:0015297">
    <property type="term" value="F:antiporter activity"/>
    <property type="evidence" value="ECO:0007669"/>
    <property type="project" value="UniProtKB-KW"/>
</dbReference>
<sequence length="438" mass="46132">MDQKEIKPNGWALIPLFVFLFLYLGVGLFLTYLGVEMAFYEFPAPIAALIGIVVAVFMARGTIDERIKTFINGAGEEGIVIMCMIYLLAGAFSAVVEGMGGVESTVNLGLTMVPARLLLPGLFLISAFISLAMGTSMGTIGAVAPIAVGLGPEIGVSMPVMMGIVIGGAMFGDNLSIISDTTIAATQTQGVKMKDKFKMNFLIVLPAAIISLIILLFVGDVAALDGDYPFEIIKVLPYIFVLVFALMGVNVFVVLFLGLVLAGLIGVVYGDFTALELSQAAYQGFTDMNEVFFLSLFAGGLAAMIRKEGGLAFLVDQISRRVKTRKGAELGIGALSAAADICTANNTVAIIISGPLAKNIALENGVDLRRSASMLDIFASVTQGMLPYGAQILLAGSLAGISPLTIIPNLHYNFLMLGCVLLAIYLGIPNLKPSEDSA</sequence>
<dbReference type="Proteomes" id="UP000001683">
    <property type="component" value="Chromosome"/>
</dbReference>
<feature type="transmembrane region" description="Helical" evidence="9">
    <location>
        <begin position="377"/>
        <end position="398"/>
    </location>
</feature>
<evidence type="ECO:0000256" key="6">
    <source>
        <dbReference type="ARBA" id="ARBA00022989"/>
    </source>
</evidence>
<dbReference type="AlphaFoldDB" id="B2A178"/>
<comment type="subcellular location">
    <subcellularLocation>
        <location evidence="1">Cell membrane</location>
        <topology evidence="1">Multi-pass membrane protein</topology>
    </subcellularLocation>
</comment>
<feature type="transmembrane region" description="Helical" evidence="9">
    <location>
        <begin position="160"/>
        <end position="179"/>
    </location>
</feature>
<dbReference type="HOGENOM" id="CLU_043525_0_0_9"/>
<dbReference type="EMBL" id="CP001034">
    <property type="protein sequence ID" value="ACB86019.1"/>
    <property type="molecule type" value="Genomic_DNA"/>
</dbReference>
<evidence type="ECO:0000313" key="12">
    <source>
        <dbReference type="Proteomes" id="UP000001683"/>
    </source>
</evidence>
<evidence type="ECO:0000256" key="9">
    <source>
        <dbReference type="SAM" id="Phobius"/>
    </source>
</evidence>
<accession>B2A178</accession>
<dbReference type="PANTHER" id="PTHR33451:SF5">
    <property type="entry name" value="NA+_H+ ANTIPORTER"/>
    <property type="match status" value="1"/>
</dbReference>
<dbReference type="Pfam" id="PF03553">
    <property type="entry name" value="Na_H_antiporter"/>
    <property type="match status" value="2"/>
</dbReference>
<evidence type="ECO:0000256" key="4">
    <source>
        <dbReference type="ARBA" id="ARBA00022475"/>
    </source>
</evidence>
<dbReference type="RefSeq" id="WP_012448864.1">
    <property type="nucleotide sequence ID" value="NC_010718.1"/>
</dbReference>
<proteinExistence type="inferred from homology"/>
<feature type="transmembrane region" description="Helical" evidence="9">
    <location>
        <begin position="235"/>
        <end position="268"/>
    </location>
</feature>
<reference evidence="11 12" key="2">
    <citation type="journal article" date="2011" name="J. Bacteriol.">
        <title>Complete genome sequence of the anaerobic, halophilic alkalithermophile Natranaerobius thermophilus JW/NM-WN-LF.</title>
        <authorList>
            <person name="Zhao B."/>
            <person name="Mesbah N.M."/>
            <person name="Dalin E."/>
            <person name="Goodwin L."/>
            <person name="Nolan M."/>
            <person name="Pitluck S."/>
            <person name="Chertkov O."/>
            <person name="Brettin T.S."/>
            <person name="Han J."/>
            <person name="Larimer F.W."/>
            <person name="Land M.L."/>
            <person name="Hauser L."/>
            <person name="Kyrpides N."/>
            <person name="Wiegel J."/>
        </authorList>
    </citation>
    <scope>NUCLEOTIDE SEQUENCE [LARGE SCALE GENOMIC DNA]</scope>
    <source>
        <strain evidence="12">ATCC BAA-1301 / DSM 18059 / JW/NM-WN-LF</strain>
    </source>
</reference>
<evidence type="ECO:0000256" key="7">
    <source>
        <dbReference type="ARBA" id="ARBA00023136"/>
    </source>
</evidence>
<keyword evidence="5 9" id="KW-0812">Transmembrane</keyword>
<name>B2A178_NATTJ</name>
<feature type="transmembrane region" description="Helical" evidence="9">
    <location>
        <begin position="79"/>
        <end position="102"/>
    </location>
</feature>
<organism evidence="11 12">
    <name type="scientific">Natranaerobius thermophilus (strain ATCC BAA-1301 / DSM 18059 / JW/NM-WN-LF)</name>
    <dbReference type="NCBI Taxonomy" id="457570"/>
    <lineage>
        <taxon>Bacteria</taxon>
        <taxon>Bacillati</taxon>
        <taxon>Bacillota</taxon>
        <taxon>Clostridia</taxon>
        <taxon>Natranaerobiales</taxon>
        <taxon>Natranaerobiaceae</taxon>
        <taxon>Natranaerobius</taxon>
    </lineage>
</organism>
<keyword evidence="2" id="KW-0813">Transport</keyword>
<keyword evidence="3" id="KW-0050">Antiport</keyword>
<dbReference type="InterPro" id="IPR018461">
    <property type="entry name" value="Na/H_Antiport_NhaC-like_C"/>
</dbReference>
<protein>
    <submittedName>
        <fullName evidence="11">Na+/H+ antiporter NhaC</fullName>
    </submittedName>
</protein>
<feature type="domain" description="Na+/H+ antiporter NhaC-like C-terminal" evidence="10">
    <location>
        <begin position="234"/>
        <end position="427"/>
    </location>
</feature>
<evidence type="ECO:0000259" key="10">
    <source>
        <dbReference type="Pfam" id="PF03553"/>
    </source>
</evidence>
<dbReference type="InParanoid" id="B2A178"/>
<keyword evidence="7 9" id="KW-0472">Membrane</keyword>
<evidence type="ECO:0000256" key="2">
    <source>
        <dbReference type="ARBA" id="ARBA00022448"/>
    </source>
</evidence>
<dbReference type="eggNOG" id="COG1757">
    <property type="taxonomic scope" value="Bacteria"/>
</dbReference>
<dbReference type="GO" id="GO:0005886">
    <property type="term" value="C:plasma membrane"/>
    <property type="evidence" value="ECO:0007669"/>
    <property type="project" value="UniProtKB-SubCell"/>
</dbReference>
<keyword evidence="6 9" id="KW-1133">Transmembrane helix</keyword>
<keyword evidence="12" id="KW-1185">Reference proteome</keyword>
<comment type="similarity">
    <text evidence="8">Belongs to the NhaC Na(+)/H(+) (TC 2.A.35) antiporter family.</text>
</comment>
<dbReference type="InterPro" id="IPR052180">
    <property type="entry name" value="NhaC_Na-H+_Antiporter"/>
</dbReference>
<evidence type="ECO:0000313" key="11">
    <source>
        <dbReference type="EMBL" id="ACB86019.1"/>
    </source>
</evidence>
<feature type="transmembrane region" description="Helical" evidence="9">
    <location>
        <begin position="12"/>
        <end position="33"/>
    </location>
</feature>
<dbReference type="KEGG" id="nth:Nther_2454"/>
<feature type="transmembrane region" description="Helical" evidence="9">
    <location>
        <begin position="122"/>
        <end position="148"/>
    </location>
</feature>
<evidence type="ECO:0000256" key="3">
    <source>
        <dbReference type="ARBA" id="ARBA00022449"/>
    </source>
</evidence>
<reference evidence="11 12" key="1">
    <citation type="submission" date="2008-04" db="EMBL/GenBank/DDBJ databases">
        <title>Complete sequence of chromosome of Natranaerobius thermophilus JW/NM-WN-LF.</title>
        <authorList>
            <consortium name="US DOE Joint Genome Institute"/>
            <person name="Copeland A."/>
            <person name="Lucas S."/>
            <person name="Lapidus A."/>
            <person name="Glavina del Rio T."/>
            <person name="Dalin E."/>
            <person name="Tice H."/>
            <person name="Bruce D."/>
            <person name="Goodwin L."/>
            <person name="Pitluck S."/>
            <person name="Chertkov O."/>
            <person name="Brettin T."/>
            <person name="Detter J.C."/>
            <person name="Han C."/>
            <person name="Kuske C.R."/>
            <person name="Schmutz J."/>
            <person name="Larimer F."/>
            <person name="Land M."/>
            <person name="Hauser L."/>
            <person name="Kyrpides N."/>
            <person name="Lykidis A."/>
            <person name="Mesbah N.M."/>
            <person name="Wiegel J."/>
        </authorList>
    </citation>
    <scope>NUCLEOTIDE SEQUENCE [LARGE SCALE GENOMIC DNA]</scope>
    <source>
        <strain evidence="12">ATCC BAA-1301 / DSM 18059 / JW/NM-WN-LF</strain>
    </source>
</reference>
<feature type="transmembrane region" description="Helical" evidence="9">
    <location>
        <begin position="199"/>
        <end position="223"/>
    </location>
</feature>
<dbReference type="PANTHER" id="PTHR33451">
    <property type="entry name" value="MALATE-2H(+)/NA(+)-LACTATE ANTIPORTER"/>
    <property type="match status" value="1"/>
</dbReference>
<gene>
    <name evidence="11" type="ordered locus">Nther_2454</name>
</gene>